<evidence type="ECO:0000313" key="2">
    <source>
        <dbReference type="EMBL" id="MCZ0859686.1"/>
    </source>
</evidence>
<comment type="caution">
    <text evidence="2">The sequence shown here is derived from an EMBL/GenBank/DDBJ whole genome shotgun (WGS) entry which is preliminary data.</text>
</comment>
<reference evidence="2" key="1">
    <citation type="submission" date="2022-12" db="EMBL/GenBank/DDBJ databases">
        <title>Isolation and characterisation of novel Methanocorpusculum spp. from native Australian herbivores indicates the genus is ancestrally host-associated.</title>
        <authorList>
            <person name="Volmer J.G."/>
            <person name="Soo R.M."/>
            <person name="Evans P.N."/>
            <person name="Hoedt E.C."/>
            <person name="Astorga Alsina A.L."/>
            <person name="Woodcroft B.J."/>
            <person name="Tyson G.W."/>
            <person name="Hugenholtz P."/>
            <person name="Morrison M."/>
        </authorList>
    </citation>
    <scope>NUCLEOTIDE SEQUENCE</scope>
    <source>
        <strain evidence="2">MG</strain>
    </source>
</reference>
<feature type="transmembrane region" description="Helical" evidence="1">
    <location>
        <begin position="12"/>
        <end position="31"/>
    </location>
</feature>
<sequence>MQLFPNVETAAVTEGFLIMMTILGYFLLSGAVAGTGDTTPLDVFIIVMAVLVSVPPLWILRYYQGR</sequence>
<proteinExistence type="predicted"/>
<dbReference type="Proteomes" id="UP001141422">
    <property type="component" value="Unassembled WGS sequence"/>
</dbReference>
<keyword evidence="1" id="KW-0812">Transmembrane</keyword>
<gene>
    <name evidence="2" type="ORF">O0S10_00415</name>
</gene>
<accession>A0ABT4ID76</accession>
<dbReference type="RefSeq" id="WP_268923908.1">
    <property type="nucleotide sequence ID" value="NZ_JAPTGB010000001.1"/>
</dbReference>
<name>A0ABT4ID76_9EURY</name>
<evidence type="ECO:0000256" key="1">
    <source>
        <dbReference type="SAM" id="Phobius"/>
    </source>
</evidence>
<keyword evidence="1" id="KW-0472">Membrane</keyword>
<keyword evidence="1" id="KW-1133">Transmembrane helix</keyword>
<feature type="transmembrane region" description="Helical" evidence="1">
    <location>
        <begin position="43"/>
        <end position="63"/>
    </location>
</feature>
<keyword evidence="3" id="KW-1185">Reference proteome</keyword>
<dbReference type="EMBL" id="JAPTGB010000001">
    <property type="protein sequence ID" value="MCZ0859686.1"/>
    <property type="molecule type" value="Genomic_DNA"/>
</dbReference>
<evidence type="ECO:0000313" key="3">
    <source>
        <dbReference type="Proteomes" id="UP001141422"/>
    </source>
</evidence>
<organism evidence="2 3">
    <name type="scientific">Methanocorpusculum petauri</name>
    <dbReference type="NCBI Taxonomy" id="3002863"/>
    <lineage>
        <taxon>Archaea</taxon>
        <taxon>Methanobacteriati</taxon>
        <taxon>Methanobacteriota</taxon>
        <taxon>Stenosarchaea group</taxon>
        <taxon>Methanomicrobia</taxon>
        <taxon>Methanomicrobiales</taxon>
        <taxon>Methanocorpusculaceae</taxon>
        <taxon>Methanocorpusculum</taxon>
    </lineage>
</organism>
<protein>
    <submittedName>
        <fullName evidence="2">Uncharacterized protein</fullName>
    </submittedName>
</protein>